<evidence type="ECO:0000313" key="2">
    <source>
        <dbReference type="EMBL" id="AMC94137.1"/>
    </source>
</evidence>
<dbReference type="SUPFAM" id="SSF88697">
    <property type="entry name" value="PUA domain-like"/>
    <property type="match status" value="1"/>
</dbReference>
<organism evidence="2 3">
    <name type="scientific">Erysipelothrix larvae</name>
    <dbReference type="NCBI Taxonomy" id="1514105"/>
    <lineage>
        <taxon>Bacteria</taxon>
        <taxon>Bacillati</taxon>
        <taxon>Bacillota</taxon>
        <taxon>Erysipelotrichia</taxon>
        <taxon>Erysipelotrichales</taxon>
        <taxon>Erysipelotrichaceae</taxon>
        <taxon>Erysipelothrix</taxon>
    </lineage>
</organism>
<keyword evidence="3" id="KW-1185">Reference proteome</keyword>
<dbReference type="RefSeq" id="WP_067633553.1">
    <property type="nucleotide sequence ID" value="NZ_CP013213.1"/>
</dbReference>
<gene>
    <name evidence="2" type="ORF">AOC36_09090</name>
</gene>
<dbReference type="InterPro" id="IPR015947">
    <property type="entry name" value="PUA-like_sf"/>
</dbReference>
<dbReference type="STRING" id="1514105.AOC36_09090"/>
<feature type="domain" description="ASCH" evidence="1">
    <location>
        <begin position="8"/>
        <end position="111"/>
    </location>
</feature>
<proteinExistence type="predicted"/>
<evidence type="ECO:0000313" key="3">
    <source>
        <dbReference type="Proteomes" id="UP000063781"/>
    </source>
</evidence>
<evidence type="ECO:0000259" key="1">
    <source>
        <dbReference type="Pfam" id="PF04266"/>
    </source>
</evidence>
<dbReference type="OrthoDB" id="9790388at2"/>
<dbReference type="EMBL" id="CP013213">
    <property type="protein sequence ID" value="AMC94137.1"/>
    <property type="molecule type" value="Genomic_DNA"/>
</dbReference>
<dbReference type="InterPro" id="IPR007374">
    <property type="entry name" value="ASCH_domain"/>
</dbReference>
<sequence length="115" mass="13597">MIIKMNLENDAYDMIRLGMKDVEMRINDEKRQLIEVGDTIIFTNLTTRERFNATVTALTPFKSFKELFEAYEPTRLGYKKDEISDYRDMYHYYAQEAIETYGALAIEIQCVKEQS</sequence>
<dbReference type="Gene3D" id="2.30.130.30">
    <property type="entry name" value="Hypothetical protein"/>
    <property type="match status" value="1"/>
</dbReference>
<accession>A0A0X8H122</accession>
<dbReference type="AlphaFoldDB" id="A0A0X8H122"/>
<reference evidence="2 3" key="1">
    <citation type="submission" date="2015-10" db="EMBL/GenBank/DDBJ databases">
        <title>Erysipelothrix larvae sp. LV19 isolated from the larval gut of the rhinoceros beetle, Trypoxylus dichotomus.</title>
        <authorList>
            <person name="Lim S."/>
            <person name="Kim B.-C."/>
        </authorList>
    </citation>
    <scope>NUCLEOTIDE SEQUENCE [LARGE SCALE GENOMIC DNA]</scope>
    <source>
        <strain evidence="2 3">LV19</strain>
    </source>
</reference>
<dbReference type="Proteomes" id="UP000063781">
    <property type="component" value="Chromosome"/>
</dbReference>
<protein>
    <recommendedName>
        <fullName evidence="1">ASCH domain-containing protein</fullName>
    </recommendedName>
</protein>
<name>A0A0X8H122_9FIRM</name>
<dbReference type="Pfam" id="PF04266">
    <property type="entry name" value="ASCH"/>
    <property type="match status" value="1"/>
</dbReference>
<dbReference type="KEGG" id="erl:AOC36_09090"/>